<gene>
    <name evidence="2" type="ORF">IFM89_010700</name>
</gene>
<dbReference type="AlphaFoldDB" id="A0A835M5K5"/>
<organism evidence="2 3">
    <name type="scientific">Coptis chinensis</name>
    <dbReference type="NCBI Taxonomy" id="261450"/>
    <lineage>
        <taxon>Eukaryota</taxon>
        <taxon>Viridiplantae</taxon>
        <taxon>Streptophyta</taxon>
        <taxon>Embryophyta</taxon>
        <taxon>Tracheophyta</taxon>
        <taxon>Spermatophyta</taxon>
        <taxon>Magnoliopsida</taxon>
        <taxon>Ranunculales</taxon>
        <taxon>Ranunculaceae</taxon>
        <taxon>Coptidoideae</taxon>
        <taxon>Coptis</taxon>
    </lineage>
</organism>
<proteinExistence type="predicted"/>
<comment type="caution">
    <text evidence="2">The sequence shown here is derived from an EMBL/GenBank/DDBJ whole genome shotgun (WGS) entry which is preliminary data.</text>
</comment>
<evidence type="ECO:0000313" key="3">
    <source>
        <dbReference type="Proteomes" id="UP000631114"/>
    </source>
</evidence>
<reference evidence="2 3" key="1">
    <citation type="submission" date="2020-10" db="EMBL/GenBank/DDBJ databases">
        <title>The Coptis chinensis genome and diversification of protoberbering-type alkaloids.</title>
        <authorList>
            <person name="Wang B."/>
            <person name="Shu S."/>
            <person name="Song C."/>
            <person name="Liu Y."/>
        </authorList>
    </citation>
    <scope>NUCLEOTIDE SEQUENCE [LARGE SCALE GENOMIC DNA]</scope>
    <source>
        <strain evidence="2">HL-2020</strain>
        <tissue evidence="2">Leaf</tissue>
    </source>
</reference>
<protein>
    <recommendedName>
        <fullName evidence="4">Secreted protein</fullName>
    </recommendedName>
</protein>
<evidence type="ECO:0000313" key="2">
    <source>
        <dbReference type="EMBL" id="KAF9620050.1"/>
    </source>
</evidence>
<accession>A0A835M5K5</accession>
<evidence type="ECO:0000256" key="1">
    <source>
        <dbReference type="SAM" id="SignalP"/>
    </source>
</evidence>
<feature type="chain" id="PRO_5032681832" description="Secreted protein" evidence="1">
    <location>
        <begin position="17"/>
        <end position="104"/>
    </location>
</feature>
<sequence length="104" mass="12464">MLQIMLWLLCRRALSGRCIWLGGAVQCRLLVLQRNCERFLVSKICIFTFWKMIYQNQLLTRFGRHNYQKQRKAFSVNFCRKEQMQKKSCKLCLKGKAFTLKIPL</sequence>
<feature type="signal peptide" evidence="1">
    <location>
        <begin position="1"/>
        <end position="16"/>
    </location>
</feature>
<keyword evidence="3" id="KW-1185">Reference proteome</keyword>
<name>A0A835M5K5_9MAGN</name>
<dbReference type="Proteomes" id="UP000631114">
    <property type="component" value="Unassembled WGS sequence"/>
</dbReference>
<keyword evidence="1" id="KW-0732">Signal</keyword>
<dbReference type="EMBL" id="JADFTS010000002">
    <property type="protein sequence ID" value="KAF9620050.1"/>
    <property type="molecule type" value="Genomic_DNA"/>
</dbReference>
<evidence type="ECO:0008006" key="4">
    <source>
        <dbReference type="Google" id="ProtNLM"/>
    </source>
</evidence>